<name>C8PG20_9BACT</name>
<dbReference type="Proteomes" id="UP000005709">
    <property type="component" value="Unassembled WGS sequence"/>
</dbReference>
<comment type="caution">
    <text evidence="1">The sequence shown here is derived from an EMBL/GenBank/DDBJ whole genome shotgun (WGS) entry which is preliminary data.</text>
</comment>
<sequence length="44" mass="4946">MAVGSRLRAAQDRIRARNIAAEIKFRAAGAVMRRYEILTLLSKT</sequence>
<dbReference type="AlphaFoldDB" id="C8PG20"/>
<reference evidence="1 2" key="1">
    <citation type="submission" date="2009-07" db="EMBL/GenBank/DDBJ databases">
        <authorList>
            <person name="Madupu R."/>
            <person name="Sebastian Y."/>
            <person name="Durkin A.S."/>
            <person name="Torralba M."/>
            <person name="Methe B."/>
            <person name="Sutton G.G."/>
            <person name="Strausberg R.L."/>
            <person name="Nelson K.E."/>
        </authorList>
    </citation>
    <scope>NUCLEOTIDE SEQUENCE [LARGE SCALE GENOMIC DNA]</scope>
    <source>
        <strain evidence="1 2">RM3268</strain>
    </source>
</reference>
<evidence type="ECO:0000313" key="2">
    <source>
        <dbReference type="Proteomes" id="UP000005709"/>
    </source>
</evidence>
<accession>C8PG20</accession>
<organism evidence="1 2">
    <name type="scientific">Campylobacter gracilis RM3268</name>
    <dbReference type="NCBI Taxonomy" id="553220"/>
    <lineage>
        <taxon>Bacteria</taxon>
        <taxon>Pseudomonadati</taxon>
        <taxon>Campylobacterota</taxon>
        <taxon>Epsilonproteobacteria</taxon>
        <taxon>Campylobacterales</taxon>
        <taxon>Campylobacteraceae</taxon>
        <taxon>Campylobacter</taxon>
    </lineage>
</organism>
<evidence type="ECO:0000313" key="1">
    <source>
        <dbReference type="EMBL" id="EEV18058.1"/>
    </source>
</evidence>
<proteinExistence type="predicted"/>
<protein>
    <submittedName>
        <fullName evidence="1">Uncharacterized protein</fullName>
    </submittedName>
</protein>
<keyword evidence="2" id="KW-1185">Reference proteome</keyword>
<gene>
    <name evidence="1" type="ORF">CAMGR0001_0813</name>
</gene>
<dbReference type="EMBL" id="ACYG01000019">
    <property type="protein sequence ID" value="EEV18058.1"/>
    <property type="molecule type" value="Genomic_DNA"/>
</dbReference>